<evidence type="ECO:0000256" key="1">
    <source>
        <dbReference type="ARBA" id="ARBA00009477"/>
    </source>
</evidence>
<evidence type="ECO:0000313" key="3">
    <source>
        <dbReference type="EMBL" id="AOZ70553.1"/>
    </source>
</evidence>
<protein>
    <recommendedName>
        <fullName evidence="2">Multidrug resistance protein MdtA-like barrel-sandwich hybrid domain-containing protein</fullName>
    </recommendedName>
</protein>
<comment type="similarity">
    <text evidence="1">Belongs to the membrane fusion protein (MFP) (TC 8.A.1) family.</text>
</comment>
<dbReference type="GO" id="GO:0015562">
    <property type="term" value="F:efflux transmembrane transporter activity"/>
    <property type="evidence" value="ECO:0007669"/>
    <property type="project" value="TreeGrafter"/>
</dbReference>
<dbReference type="Gene3D" id="2.40.420.20">
    <property type="match status" value="1"/>
</dbReference>
<organism evidence="3 4">
    <name type="scientific">Rhodobacter xanthinilyticus</name>
    <dbReference type="NCBI Taxonomy" id="1850250"/>
    <lineage>
        <taxon>Bacteria</taxon>
        <taxon>Pseudomonadati</taxon>
        <taxon>Pseudomonadota</taxon>
        <taxon>Alphaproteobacteria</taxon>
        <taxon>Rhodobacterales</taxon>
        <taxon>Rhodobacter group</taxon>
        <taxon>Rhodobacter</taxon>
    </lineage>
</organism>
<dbReference type="Gene3D" id="2.40.50.100">
    <property type="match status" value="1"/>
</dbReference>
<dbReference type="Proteomes" id="UP000176562">
    <property type="component" value="Chromosome"/>
</dbReference>
<dbReference type="PANTHER" id="PTHR30469">
    <property type="entry name" value="MULTIDRUG RESISTANCE PROTEIN MDTA"/>
    <property type="match status" value="1"/>
</dbReference>
<reference evidence="3 4" key="1">
    <citation type="submission" date="2016-10" db="EMBL/GenBank/DDBJ databases">
        <title>Rhodobacter sp. LPB0142, isolated from sea water.</title>
        <authorList>
            <person name="Kim E."/>
            <person name="Yi H."/>
        </authorList>
    </citation>
    <scope>NUCLEOTIDE SEQUENCE [LARGE SCALE GENOMIC DNA]</scope>
    <source>
        <strain evidence="3 4">LPB0142</strain>
    </source>
</reference>
<gene>
    <name evidence="3" type="ORF">LPB142_15440</name>
</gene>
<dbReference type="Gene3D" id="2.40.30.170">
    <property type="match status" value="1"/>
</dbReference>
<keyword evidence="4" id="KW-1185">Reference proteome</keyword>
<name>A0A1D9MFH8_9RHOB</name>
<dbReference type="SUPFAM" id="SSF111369">
    <property type="entry name" value="HlyD-like secretion proteins"/>
    <property type="match status" value="1"/>
</dbReference>
<dbReference type="PANTHER" id="PTHR30469:SF38">
    <property type="entry name" value="HLYD FAMILY SECRETION PROTEIN"/>
    <property type="match status" value="1"/>
</dbReference>
<dbReference type="InterPro" id="IPR006143">
    <property type="entry name" value="RND_pump_MFP"/>
</dbReference>
<dbReference type="AlphaFoldDB" id="A0A1D9MFH8"/>
<dbReference type="RefSeq" id="WP_071166899.1">
    <property type="nucleotide sequence ID" value="NZ_CP017781.1"/>
</dbReference>
<dbReference type="Gene3D" id="1.10.287.470">
    <property type="entry name" value="Helix hairpin bin"/>
    <property type="match status" value="1"/>
</dbReference>
<dbReference type="InterPro" id="IPR058625">
    <property type="entry name" value="MdtA-like_BSH"/>
</dbReference>
<dbReference type="EMBL" id="CP017781">
    <property type="protein sequence ID" value="AOZ70553.1"/>
    <property type="molecule type" value="Genomic_DNA"/>
</dbReference>
<evidence type="ECO:0000259" key="2">
    <source>
        <dbReference type="Pfam" id="PF25917"/>
    </source>
</evidence>
<dbReference type="STRING" id="1850250.LPB142_15440"/>
<dbReference type="KEGG" id="rhp:LPB142_15440"/>
<dbReference type="GO" id="GO:1990281">
    <property type="term" value="C:efflux pump complex"/>
    <property type="evidence" value="ECO:0007669"/>
    <property type="project" value="TreeGrafter"/>
</dbReference>
<feature type="domain" description="Multidrug resistance protein MdtA-like barrel-sandwich hybrid" evidence="2">
    <location>
        <begin position="57"/>
        <end position="188"/>
    </location>
</feature>
<dbReference type="Pfam" id="PF25917">
    <property type="entry name" value="BSH_RND"/>
    <property type="match status" value="1"/>
</dbReference>
<accession>A0A1D9MFH8</accession>
<sequence length="353" mass="35871">MRDRVGMIAAAGLWALGGAAAAEEPLAVRVVPAQPVTAELRLELTGEVEAAEAVPLGFRSGGQILEIAVEVGETVAVGQLLGRVDPAQARAALAAAQAQRRAAEATLTQARQARERTEGLTARGAMTQAALDAALEAELSAQSTDDQARAAQAKAAQALRDTELRAPVAGVVTARSAEAGQVVGAAQPVITLARAGRRIAVFQVPDAPQISAFAGREIALRSLDGAERQVRAVVSEISPVVSAQTGTVRIKAALAEGPEAPGLGAAVAGRLDLPLGAAVSVPWSALAVEGGRAAVWVVDPGAGRARLTPVEVLRYTDERVELSGGLAAGTLVAAEGAHLLYPGRPVTAVEGVR</sequence>
<dbReference type="NCBIfam" id="TIGR01730">
    <property type="entry name" value="RND_mfp"/>
    <property type="match status" value="1"/>
</dbReference>
<proteinExistence type="inferred from homology"/>
<evidence type="ECO:0000313" key="4">
    <source>
        <dbReference type="Proteomes" id="UP000176562"/>
    </source>
</evidence>